<comment type="caution">
    <text evidence="1">The sequence shown here is derived from an EMBL/GenBank/DDBJ whole genome shotgun (WGS) entry which is preliminary data.</text>
</comment>
<accession>A0A512IUV6</accession>
<proteinExistence type="predicted"/>
<name>A0A512IUV6_9HYPH</name>
<dbReference type="Gene3D" id="1.10.10.60">
    <property type="entry name" value="Homeodomain-like"/>
    <property type="match status" value="1"/>
</dbReference>
<protein>
    <submittedName>
        <fullName evidence="1">Uncharacterized protein</fullName>
    </submittedName>
</protein>
<organism evidence="1 2">
    <name type="scientific">Methylobacterium haplocladii</name>
    <dbReference type="NCBI Taxonomy" id="1176176"/>
    <lineage>
        <taxon>Bacteria</taxon>
        <taxon>Pseudomonadati</taxon>
        <taxon>Pseudomonadota</taxon>
        <taxon>Alphaproteobacteria</taxon>
        <taxon>Hyphomicrobiales</taxon>
        <taxon>Methylobacteriaceae</taxon>
        <taxon>Methylobacterium</taxon>
    </lineage>
</organism>
<sequence length="128" mass="13928">MPRLPYDVDLHAQIRTLVAEHDGNVSAAAEALGVSYMLLWRFEKSGSALARNLAAIRVGLVGLERAEDAQEDAAPRRKTKHKSEKIALLSQSDVARLKGMLHHLVRALDAYEAESSDPARTGSGRTPS</sequence>
<gene>
    <name evidence="1" type="ORF">MHA02_38890</name>
</gene>
<dbReference type="EMBL" id="BJZT01000044">
    <property type="protein sequence ID" value="GEP01502.1"/>
    <property type="molecule type" value="Genomic_DNA"/>
</dbReference>
<dbReference type="AlphaFoldDB" id="A0A512IUV6"/>
<evidence type="ECO:0000313" key="2">
    <source>
        <dbReference type="Proteomes" id="UP000321258"/>
    </source>
</evidence>
<keyword evidence="2" id="KW-1185">Reference proteome</keyword>
<reference evidence="1 2" key="1">
    <citation type="submission" date="2019-07" db="EMBL/GenBank/DDBJ databases">
        <title>Whole genome shotgun sequence of Methylobacterium haplocladii NBRC 107714.</title>
        <authorList>
            <person name="Hosoyama A."/>
            <person name="Uohara A."/>
            <person name="Ohji S."/>
            <person name="Ichikawa N."/>
        </authorList>
    </citation>
    <scope>NUCLEOTIDE SEQUENCE [LARGE SCALE GENOMIC DNA]</scope>
    <source>
        <strain evidence="1 2">NBRC 107714</strain>
    </source>
</reference>
<dbReference type="Proteomes" id="UP000321258">
    <property type="component" value="Unassembled WGS sequence"/>
</dbReference>
<evidence type="ECO:0000313" key="1">
    <source>
        <dbReference type="EMBL" id="GEP01502.1"/>
    </source>
</evidence>